<organism evidence="2 3">
    <name type="scientific">Cirrhinus molitorella</name>
    <name type="common">mud carp</name>
    <dbReference type="NCBI Taxonomy" id="172907"/>
    <lineage>
        <taxon>Eukaryota</taxon>
        <taxon>Metazoa</taxon>
        <taxon>Chordata</taxon>
        <taxon>Craniata</taxon>
        <taxon>Vertebrata</taxon>
        <taxon>Euteleostomi</taxon>
        <taxon>Actinopterygii</taxon>
        <taxon>Neopterygii</taxon>
        <taxon>Teleostei</taxon>
        <taxon>Ostariophysi</taxon>
        <taxon>Cypriniformes</taxon>
        <taxon>Cyprinidae</taxon>
        <taxon>Labeoninae</taxon>
        <taxon>Labeonini</taxon>
        <taxon>Cirrhinus</taxon>
    </lineage>
</organism>
<proteinExistence type="predicted"/>
<gene>
    <name evidence="2" type="ORF">QQF64_028802</name>
</gene>
<evidence type="ECO:0000256" key="1">
    <source>
        <dbReference type="SAM" id="Phobius"/>
    </source>
</evidence>
<keyword evidence="1" id="KW-1133">Transmembrane helix</keyword>
<feature type="transmembrane region" description="Helical" evidence="1">
    <location>
        <begin position="198"/>
        <end position="219"/>
    </location>
</feature>
<reference evidence="2 3" key="1">
    <citation type="submission" date="2023-09" db="EMBL/GenBank/DDBJ databases">
        <authorList>
            <person name="Wang M."/>
        </authorList>
    </citation>
    <scope>NUCLEOTIDE SEQUENCE [LARGE SCALE GENOMIC DNA]</scope>
    <source>
        <strain evidence="2">GT-2023</strain>
        <tissue evidence="2">Liver</tissue>
    </source>
</reference>
<keyword evidence="3" id="KW-1185">Reference proteome</keyword>
<sequence length="221" mass="24449">MAVWISLLQTRMSPHRLQSSGLLYGSNALQEKEGNGFFRSGNTGIACCKLRETDGVGENWQRGQDRTRIVNIHPSFADRLSEGFAVTFSNDWQLAPGKAAQVQEQITPLYYSQNRKCPIPHYKQRKTVALMGLEVGRPKVFEMMAGCVARKPAPPSNHASGQTTAVKIIDDLAQLVDKTDGRIKNETHRVKLLDTKSASCGMMVVIVLLLIAIIVVAVWQT</sequence>
<accession>A0ABR3N7P4</accession>
<protein>
    <submittedName>
        <fullName evidence="2">Uncharacterized protein</fullName>
    </submittedName>
</protein>
<dbReference type="EMBL" id="JAYMGO010000006">
    <property type="protein sequence ID" value="KAL1272940.1"/>
    <property type="molecule type" value="Genomic_DNA"/>
</dbReference>
<keyword evidence="1" id="KW-0812">Transmembrane</keyword>
<comment type="caution">
    <text evidence="2">The sequence shown here is derived from an EMBL/GenBank/DDBJ whole genome shotgun (WGS) entry which is preliminary data.</text>
</comment>
<name>A0ABR3N7P4_9TELE</name>
<evidence type="ECO:0000313" key="3">
    <source>
        <dbReference type="Proteomes" id="UP001558613"/>
    </source>
</evidence>
<dbReference type="Proteomes" id="UP001558613">
    <property type="component" value="Unassembled WGS sequence"/>
</dbReference>
<keyword evidence="1" id="KW-0472">Membrane</keyword>
<evidence type="ECO:0000313" key="2">
    <source>
        <dbReference type="EMBL" id="KAL1272940.1"/>
    </source>
</evidence>